<dbReference type="Pfam" id="PF24135">
    <property type="entry name" value="DUF7402"/>
    <property type="match status" value="1"/>
</dbReference>
<dbReference type="Gene3D" id="3.60.21.10">
    <property type="match status" value="1"/>
</dbReference>
<dbReference type="InterPro" id="IPR036439">
    <property type="entry name" value="Dockerin_dom_sf"/>
</dbReference>
<protein>
    <recommendedName>
        <fullName evidence="7">Dockerin domain-containing protein</fullName>
    </recommendedName>
</protein>
<evidence type="ECO:0000256" key="1">
    <source>
        <dbReference type="SAM" id="SignalP"/>
    </source>
</evidence>
<dbReference type="SUPFAM" id="SSF49384">
    <property type="entry name" value="Carbohydrate-binding domain"/>
    <property type="match status" value="1"/>
</dbReference>
<dbReference type="Proteomes" id="UP001519344">
    <property type="component" value="Unassembled WGS sequence"/>
</dbReference>
<dbReference type="EMBL" id="JAGGKV010000005">
    <property type="protein sequence ID" value="MBP1963094.1"/>
    <property type="molecule type" value="Genomic_DNA"/>
</dbReference>
<accession>A0ABS4HWP9</accession>
<dbReference type="Pfam" id="PF13385">
    <property type="entry name" value="Laminin_G_3"/>
    <property type="match status" value="1"/>
</dbReference>
<evidence type="ECO:0000313" key="6">
    <source>
        <dbReference type="Proteomes" id="UP001519344"/>
    </source>
</evidence>
<dbReference type="CDD" id="cd00838">
    <property type="entry name" value="MPP_superfamily"/>
    <property type="match status" value="1"/>
</dbReference>
<dbReference type="InterPro" id="IPR055826">
    <property type="entry name" value="DUF7402"/>
</dbReference>
<feature type="chain" id="PRO_5047368734" description="Dockerin domain-containing protein" evidence="1">
    <location>
        <begin position="26"/>
        <end position="1528"/>
    </location>
</feature>
<dbReference type="InterPro" id="IPR013320">
    <property type="entry name" value="ConA-like_dom_sf"/>
</dbReference>
<dbReference type="SUPFAM" id="SSF49899">
    <property type="entry name" value="Concanavalin A-like lectins/glucanases"/>
    <property type="match status" value="1"/>
</dbReference>
<organism evidence="5 6">
    <name type="scientific">Paenibacillus aceris</name>
    <dbReference type="NCBI Taxonomy" id="869555"/>
    <lineage>
        <taxon>Bacteria</taxon>
        <taxon>Bacillati</taxon>
        <taxon>Bacillota</taxon>
        <taxon>Bacilli</taxon>
        <taxon>Bacillales</taxon>
        <taxon>Paenibacillaceae</taxon>
        <taxon>Paenibacillus</taxon>
    </lineage>
</organism>
<evidence type="ECO:0000259" key="4">
    <source>
        <dbReference type="Pfam" id="PF24135"/>
    </source>
</evidence>
<dbReference type="Gene3D" id="2.60.40.680">
    <property type="match status" value="1"/>
</dbReference>
<comment type="caution">
    <text evidence="5">The sequence shown here is derived from an EMBL/GenBank/DDBJ whole genome shotgun (WGS) entry which is preliminary data.</text>
</comment>
<dbReference type="InterPro" id="IPR008965">
    <property type="entry name" value="CBM2/CBM3_carb-bd_dom_sf"/>
</dbReference>
<sequence length="1528" mass="163229">MKRVISFTLASMMLIGTLSNTAVNAESDVINASPLMASIKFDNNLEDDANQGHSLIAHGNYSYVDGVLPGTKALHVESGNGNYVSTTQSLNVGNDSFTTSFWYKGDTKDNQVILSNKDFSKSSNAGWAIYTSNNSVNMNLGFPTTSVKFGRDTFNASAWRYVTFVVDRDKMLGSLYIDGYEMAETSLGVGTLDTSNPLNIGSDGVGGNGGNSFDIADLKVWRGALSSDAVQASYNGYGLNKVDMKALNDTISEANTIVAGGLGSGFSQTDFDYLKKVLNTASGVATTQKVKLYTQETINYYERELNNAIFIYQKSNKTLTPADLNIADSSDPEISSNPATIARVEADYRKALKVFPQADVLVQPGDITGGNNANEYVWMGELTKVYNKLKAEGLFNTTKLYIVKGNHDMNGTENLIPVGTAGAWNDSTNSYDNDFYNSAYRVKIKGYNLIGFDANINSSSTVGKAKDYLNQIKSEADYDPTKPIFAMSHYPISGTVWGSAWSSGASNNFGKFIADNNFSQVFYMSGHTQYDPTDERSLYQGTASFLDSGGSNYSSYQDDGPFGGYIEGSYGSYHTTPRISNFIEVYGTKLILKQYNLATDEFVSIPRVVNVGEGKDAFTYSKSDTRDLIAPQLDEGSIKVDYLDFINNEVGFTLKQATDNVRNLEYNIQLINKLTGKVDKSFNSLSYPMDKPYDVYRQYKFTGLSPATPYIIRVFADDSMYNRSSQDIEIMAHDVNLNSITVPSDVTDVAFGAAKTANGLGLPKTVSLVTDAFRVDANVTWNVDASNYDPNVKTPQTFKVNGTVTLPTIVANPNDVPLTISIRVTVNKFSVPTANATATASSNFNNNYTPNKVIDGIKGGQPGVGEWASNGEQNPWIQVNWPTNQTINKITFYDRANSSDWAQGGTLTFSDGSTLTVSGIPNDGSGYSVYFPARKVTWVKFQISGNSGGNNGLSEMEFSWIVPDGVPLKLMSITAPAAITGVNNGTAKTADALGLPKTVSMVTDAYSVDGNVTWNVDASSYDPTVKTAQTFTVNGTVALPTGVENSNNVSLTTSINVTVKEAVSASDHITLDKSQYIQGEAITLSYNGAALNGKDWVGIYRTGAVPPGAGVSLIWSYLKSGSGKVSLNNGLAPGTYDALFLLNDGYTIVDRKTFQVVQRVTLKSITAPTAIQGLANGTAKTEAALGLPSTVELVTDAGSKNANVTWNVGASSYDPAQKTAQTFTVNGTVILPADVVNPNNVALTTSISVTVLPAPATAQSTLTGLQQVAPGQTFNVMMGLSNVTQSVYQQVYGQDLTLHYDPVSLQFNSVKSLKEGFQVIDQNETVPGQVRIVAASVGSNVYAQGDMLSFQFTAKSVAQATIMTSISIDNVVIANGQGNELQVGGASHEIQISTPVDKSLLTALIANAQAKYNAAEEGNGNGLYAIGAKAQLQSAIGAASAIANNPNATQQQVDSAKSALEAAVQVFETKRINADINGGGVSIGDLAIVAAAYGKQQGQPGWNVLADVNKDGKVGLEDLAIVALAMLK</sequence>
<evidence type="ECO:0008006" key="7">
    <source>
        <dbReference type="Google" id="ProtNLM"/>
    </source>
</evidence>
<feature type="signal peptide" evidence="1">
    <location>
        <begin position="1"/>
        <end position="25"/>
    </location>
</feature>
<keyword evidence="1" id="KW-0732">Signal</keyword>
<dbReference type="PROSITE" id="PS00018">
    <property type="entry name" value="EF_HAND_1"/>
    <property type="match status" value="1"/>
</dbReference>
<proteinExistence type="predicted"/>
<keyword evidence="6" id="KW-1185">Reference proteome</keyword>
<dbReference type="SUPFAM" id="SSF49785">
    <property type="entry name" value="Galactose-binding domain-like"/>
    <property type="match status" value="1"/>
</dbReference>
<dbReference type="Pfam" id="PF00149">
    <property type="entry name" value="Metallophos"/>
    <property type="match status" value="1"/>
</dbReference>
<feature type="domain" description="Calcineurin-like phosphoesterase" evidence="2">
    <location>
        <begin position="349"/>
        <end position="528"/>
    </location>
</feature>
<dbReference type="CDD" id="cd08547">
    <property type="entry name" value="Type_II_cohesin"/>
    <property type="match status" value="1"/>
</dbReference>
<dbReference type="Gene3D" id="1.10.1330.10">
    <property type="entry name" value="Dockerin domain"/>
    <property type="match status" value="1"/>
</dbReference>
<dbReference type="Pfam" id="PF00963">
    <property type="entry name" value="Cohesin"/>
    <property type="match status" value="1"/>
</dbReference>
<dbReference type="Gene3D" id="2.60.120.260">
    <property type="entry name" value="Galactose-binding domain-like"/>
    <property type="match status" value="1"/>
</dbReference>
<dbReference type="InterPro" id="IPR002102">
    <property type="entry name" value="Cohesin_dom"/>
</dbReference>
<dbReference type="InterPro" id="IPR004843">
    <property type="entry name" value="Calcineurin-like_PHP"/>
</dbReference>
<dbReference type="InterPro" id="IPR008979">
    <property type="entry name" value="Galactose-bd-like_sf"/>
</dbReference>
<evidence type="ECO:0000259" key="3">
    <source>
        <dbReference type="Pfam" id="PF00963"/>
    </source>
</evidence>
<gene>
    <name evidence="5" type="ORF">J2Z65_002310</name>
</gene>
<reference evidence="5 6" key="1">
    <citation type="submission" date="2021-03" db="EMBL/GenBank/DDBJ databases">
        <title>Genomic Encyclopedia of Type Strains, Phase IV (KMG-IV): sequencing the most valuable type-strain genomes for metagenomic binning, comparative biology and taxonomic classification.</title>
        <authorList>
            <person name="Goeker M."/>
        </authorList>
    </citation>
    <scope>NUCLEOTIDE SEQUENCE [LARGE SCALE GENOMIC DNA]</scope>
    <source>
        <strain evidence="5 6">DSM 24950</strain>
    </source>
</reference>
<dbReference type="RefSeq" id="WP_209855853.1">
    <property type="nucleotide sequence ID" value="NZ_JAGGKV010000005.1"/>
</dbReference>
<dbReference type="InterPro" id="IPR029052">
    <property type="entry name" value="Metallo-depent_PP-like"/>
</dbReference>
<feature type="domain" description="Cohesin" evidence="3">
    <location>
        <begin position="1261"/>
        <end position="1391"/>
    </location>
</feature>
<evidence type="ECO:0000259" key="2">
    <source>
        <dbReference type="Pfam" id="PF00149"/>
    </source>
</evidence>
<dbReference type="InterPro" id="IPR018247">
    <property type="entry name" value="EF_Hand_1_Ca_BS"/>
</dbReference>
<evidence type="ECO:0000313" key="5">
    <source>
        <dbReference type="EMBL" id="MBP1963094.1"/>
    </source>
</evidence>
<feature type="domain" description="DUF7402" evidence="4">
    <location>
        <begin position="834"/>
        <end position="957"/>
    </location>
</feature>
<dbReference type="Gene3D" id="1.20.1270.90">
    <property type="entry name" value="AF1782-like"/>
    <property type="match status" value="1"/>
</dbReference>
<name>A0ABS4HWP9_9BACL</name>
<dbReference type="SUPFAM" id="SSF56300">
    <property type="entry name" value="Metallo-dependent phosphatases"/>
    <property type="match status" value="1"/>
</dbReference>
<dbReference type="Gene3D" id="2.60.120.200">
    <property type="match status" value="1"/>
</dbReference>